<proteinExistence type="predicted"/>
<evidence type="ECO:0000313" key="4">
    <source>
        <dbReference type="Proteomes" id="UP000245207"/>
    </source>
</evidence>
<reference evidence="3 4" key="1">
    <citation type="journal article" date="2018" name="Mol. Plant">
        <title>The genome of Artemisia annua provides insight into the evolution of Asteraceae family and artemisinin biosynthesis.</title>
        <authorList>
            <person name="Shen Q."/>
            <person name="Zhang L."/>
            <person name="Liao Z."/>
            <person name="Wang S."/>
            <person name="Yan T."/>
            <person name="Shi P."/>
            <person name="Liu M."/>
            <person name="Fu X."/>
            <person name="Pan Q."/>
            <person name="Wang Y."/>
            <person name="Lv Z."/>
            <person name="Lu X."/>
            <person name="Zhang F."/>
            <person name="Jiang W."/>
            <person name="Ma Y."/>
            <person name="Chen M."/>
            <person name="Hao X."/>
            <person name="Li L."/>
            <person name="Tang Y."/>
            <person name="Lv G."/>
            <person name="Zhou Y."/>
            <person name="Sun X."/>
            <person name="Brodelius P.E."/>
            <person name="Rose J.K.C."/>
            <person name="Tang K."/>
        </authorList>
    </citation>
    <scope>NUCLEOTIDE SEQUENCE [LARGE SCALE GENOMIC DNA]</scope>
    <source>
        <strain evidence="4">cv. Huhao1</strain>
        <tissue evidence="3">Leaf</tissue>
    </source>
</reference>
<evidence type="ECO:0000256" key="2">
    <source>
        <dbReference type="SAM" id="SignalP"/>
    </source>
</evidence>
<evidence type="ECO:0000313" key="3">
    <source>
        <dbReference type="EMBL" id="PWA91992.1"/>
    </source>
</evidence>
<feature type="disulfide bond" evidence="1">
    <location>
        <begin position="117"/>
        <end position="132"/>
    </location>
</feature>
<dbReference type="STRING" id="35608.A0A2U1Q208"/>
<name>A0A2U1Q208_ARTAN</name>
<dbReference type="SMART" id="SM00205">
    <property type="entry name" value="THN"/>
    <property type="match status" value="1"/>
</dbReference>
<dbReference type="InterPro" id="IPR001938">
    <property type="entry name" value="Thaumatin"/>
</dbReference>
<dbReference type="AlphaFoldDB" id="A0A2U1Q208"/>
<dbReference type="Gene3D" id="2.60.110.10">
    <property type="entry name" value="Thaumatin"/>
    <property type="match status" value="3"/>
</dbReference>
<feature type="chain" id="PRO_5015724098" evidence="2">
    <location>
        <begin position="23"/>
        <end position="161"/>
    </location>
</feature>
<keyword evidence="4" id="KW-1185">Reference proteome</keyword>
<dbReference type="InterPro" id="IPR037176">
    <property type="entry name" value="Osmotin/thaumatin-like_sf"/>
</dbReference>
<gene>
    <name evidence="3" type="ORF">CTI12_AA085120</name>
</gene>
<organism evidence="3 4">
    <name type="scientific">Artemisia annua</name>
    <name type="common">Sweet wormwood</name>
    <dbReference type="NCBI Taxonomy" id="35608"/>
    <lineage>
        <taxon>Eukaryota</taxon>
        <taxon>Viridiplantae</taxon>
        <taxon>Streptophyta</taxon>
        <taxon>Embryophyta</taxon>
        <taxon>Tracheophyta</taxon>
        <taxon>Spermatophyta</taxon>
        <taxon>Magnoliopsida</taxon>
        <taxon>eudicotyledons</taxon>
        <taxon>Gunneridae</taxon>
        <taxon>Pentapetalae</taxon>
        <taxon>asterids</taxon>
        <taxon>campanulids</taxon>
        <taxon>Asterales</taxon>
        <taxon>Asteraceae</taxon>
        <taxon>Asteroideae</taxon>
        <taxon>Anthemideae</taxon>
        <taxon>Artemisiinae</taxon>
        <taxon>Artemisia</taxon>
    </lineage>
</organism>
<protein>
    <submittedName>
        <fullName evidence="3">Thaumatin-like protein 2</fullName>
    </submittedName>
</protein>
<dbReference type="PANTHER" id="PTHR31048">
    <property type="entry name" value="OS03G0233200 PROTEIN"/>
    <property type="match status" value="1"/>
</dbReference>
<feature type="disulfide bond" evidence="1">
    <location>
        <begin position="72"/>
        <end position="82"/>
    </location>
</feature>
<accession>A0A2U1Q208</accession>
<dbReference type="EMBL" id="PKPP01000501">
    <property type="protein sequence ID" value="PWA91992.1"/>
    <property type="molecule type" value="Genomic_DNA"/>
</dbReference>
<dbReference type="OrthoDB" id="430315at2759"/>
<dbReference type="PIRSF" id="PIRSF002703">
    <property type="entry name" value="Thaumatin"/>
    <property type="match status" value="1"/>
</dbReference>
<dbReference type="Proteomes" id="UP000245207">
    <property type="component" value="Unassembled WGS sequence"/>
</dbReference>
<dbReference type="PROSITE" id="PS51367">
    <property type="entry name" value="THAUMATIN_2"/>
    <property type="match status" value="1"/>
</dbReference>
<sequence length="161" mass="17826">MSKKCLISFIILTIFCFTSTQAANFDVINQCPYTVWAAASPGGGRRLETGQSWQLRVAPGKAGARIWGRTNCNVDANGRGKCETDSNNDFPDISLIDEFNIPMEFSPVDASFKKLSCAVDLNNYSRFFKDRCPDAYSYPQDDPTSQSSCPGGTNYKVVFCR</sequence>
<feature type="disulfide bond" evidence="1">
    <location>
        <begin position="31"/>
        <end position="160"/>
    </location>
</feature>
<dbReference type="SUPFAM" id="SSF49870">
    <property type="entry name" value="Osmotin, thaumatin-like protein"/>
    <property type="match status" value="1"/>
</dbReference>
<dbReference type="Pfam" id="PF00314">
    <property type="entry name" value="Thaumatin"/>
    <property type="match status" value="2"/>
</dbReference>
<comment type="caution">
    <text evidence="3">The sequence shown here is derived from an EMBL/GenBank/DDBJ whole genome shotgun (WGS) entry which is preliminary data.</text>
</comment>
<feature type="signal peptide" evidence="2">
    <location>
        <begin position="1"/>
        <end position="22"/>
    </location>
</feature>
<keyword evidence="1" id="KW-1015">Disulfide bond</keyword>
<evidence type="ECO:0000256" key="1">
    <source>
        <dbReference type="PIRSR" id="PIRSR002703-1"/>
    </source>
</evidence>
<dbReference type="PRINTS" id="PR00347">
    <property type="entry name" value="THAUMATIN"/>
</dbReference>
<keyword evidence="2" id="KW-0732">Signal</keyword>